<dbReference type="HOGENOM" id="CLU_2769143_0_0_7"/>
<dbReference type="EMBL" id="CP003360">
    <property type="protein sequence ID" value="AFM26048.1"/>
    <property type="molecule type" value="Genomic_DNA"/>
</dbReference>
<organism evidence="1 2">
    <name type="scientific">Desulfomonile tiedjei (strain ATCC 49306 / DSM 6799 / DCB-1)</name>
    <dbReference type="NCBI Taxonomy" id="706587"/>
    <lineage>
        <taxon>Bacteria</taxon>
        <taxon>Pseudomonadati</taxon>
        <taxon>Thermodesulfobacteriota</taxon>
        <taxon>Desulfomonilia</taxon>
        <taxon>Desulfomonilales</taxon>
        <taxon>Desulfomonilaceae</taxon>
        <taxon>Desulfomonile</taxon>
    </lineage>
</organism>
<evidence type="ECO:0000313" key="1">
    <source>
        <dbReference type="EMBL" id="AFM26048.1"/>
    </source>
</evidence>
<dbReference type="AlphaFoldDB" id="I4C907"/>
<gene>
    <name evidence="1" type="ordered locus">Desti_3393</name>
</gene>
<proteinExistence type="predicted"/>
<dbReference type="Proteomes" id="UP000006055">
    <property type="component" value="Chromosome"/>
</dbReference>
<accession>I4C907</accession>
<name>I4C907_DESTA</name>
<reference evidence="2" key="1">
    <citation type="submission" date="2012-06" db="EMBL/GenBank/DDBJ databases">
        <title>Complete sequence of chromosome of Desulfomonile tiedjei DSM 6799.</title>
        <authorList>
            <person name="Lucas S."/>
            <person name="Copeland A."/>
            <person name="Lapidus A."/>
            <person name="Glavina del Rio T."/>
            <person name="Dalin E."/>
            <person name="Tice H."/>
            <person name="Bruce D."/>
            <person name="Goodwin L."/>
            <person name="Pitluck S."/>
            <person name="Peters L."/>
            <person name="Ovchinnikova G."/>
            <person name="Zeytun A."/>
            <person name="Lu M."/>
            <person name="Kyrpides N."/>
            <person name="Mavromatis K."/>
            <person name="Ivanova N."/>
            <person name="Brettin T."/>
            <person name="Detter J.C."/>
            <person name="Han C."/>
            <person name="Larimer F."/>
            <person name="Land M."/>
            <person name="Hauser L."/>
            <person name="Markowitz V."/>
            <person name="Cheng J.-F."/>
            <person name="Hugenholtz P."/>
            <person name="Woyke T."/>
            <person name="Wu D."/>
            <person name="Spring S."/>
            <person name="Schroeder M."/>
            <person name="Brambilla E."/>
            <person name="Klenk H.-P."/>
            <person name="Eisen J.A."/>
        </authorList>
    </citation>
    <scope>NUCLEOTIDE SEQUENCE [LARGE SCALE GENOMIC DNA]</scope>
    <source>
        <strain evidence="2">ATCC 49306 / DSM 6799 / DCB-1</strain>
    </source>
</reference>
<evidence type="ECO:0000313" key="2">
    <source>
        <dbReference type="Proteomes" id="UP000006055"/>
    </source>
</evidence>
<keyword evidence="2" id="KW-1185">Reference proteome</keyword>
<protein>
    <submittedName>
        <fullName evidence="1">Uncharacterized protein</fullName>
    </submittedName>
</protein>
<dbReference type="KEGG" id="dti:Desti_3393"/>
<sequence>MQGAVRQFFVVVFVSRTDKMNLSVPRLHRVPRELGESGLVLGRGPHACVWRLGTCGLLLWPFLRPRSMN</sequence>